<proteinExistence type="predicted"/>
<evidence type="ECO:0000313" key="2">
    <source>
        <dbReference type="Proteomes" id="UP000887565"/>
    </source>
</evidence>
<keyword evidence="2" id="KW-1185">Reference proteome</keyword>
<feature type="transmembrane region" description="Helical" evidence="1">
    <location>
        <begin position="142"/>
        <end position="159"/>
    </location>
</feature>
<reference evidence="3" key="1">
    <citation type="submission" date="2022-11" db="UniProtKB">
        <authorList>
            <consortium name="WormBaseParasite"/>
        </authorList>
    </citation>
    <scope>IDENTIFICATION</scope>
</reference>
<sequence length="255" mass="29292">MFLPRKLSRQFLGIRDIFDPWLSNSMFSLKEDLPYVYNLDPNCTEIARPPKPGCTSYKNHIQIFLDGGVNDASKMCPSRFTPCQSGCELTDLTTHVAAAVAVSTSTETAVTQKIIEESTKTTRRNATKKLCKKGPFYNRTTIYGVIAIIVVWIGNVYVYCRFVRRPASVMDNVQVPAPFRVPPRNRRSRMHWVCEQEGQLEFRLHEAKRKVETIECLVEKKRFCGMRSANLEEYIIEQMGFDQGTFCEKPNMENI</sequence>
<accession>A0A915HQI4</accession>
<protein>
    <submittedName>
        <fullName evidence="3">Uncharacterized protein</fullName>
    </submittedName>
</protein>
<keyword evidence="1" id="KW-0812">Transmembrane</keyword>
<dbReference type="Proteomes" id="UP000887565">
    <property type="component" value="Unplaced"/>
</dbReference>
<keyword evidence="1" id="KW-1133">Transmembrane helix</keyword>
<dbReference type="WBParaSite" id="nRc.2.0.1.t04203-RA">
    <property type="protein sequence ID" value="nRc.2.0.1.t04203-RA"/>
    <property type="gene ID" value="nRc.2.0.1.g04203"/>
</dbReference>
<keyword evidence="1" id="KW-0472">Membrane</keyword>
<dbReference type="AlphaFoldDB" id="A0A915HQI4"/>
<name>A0A915HQI4_ROMCU</name>
<evidence type="ECO:0000313" key="3">
    <source>
        <dbReference type="WBParaSite" id="nRc.2.0.1.t04203-RA"/>
    </source>
</evidence>
<evidence type="ECO:0000256" key="1">
    <source>
        <dbReference type="SAM" id="Phobius"/>
    </source>
</evidence>
<organism evidence="2 3">
    <name type="scientific">Romanomermis culicivorax</name>
    <name type="common">Nematode worm</name>
    <dbReference type="NCBI Taxonomy" id="13658"/>
    <lineage>
        <taxon>Eukaryota</taxon>
        <taxon>Metazoa</taxon>
        <taxon>Ecdysozoa</taxon>
        <taxon>Nematoda</taxon>
        <taxon>Enoplea</taxon>
        <taxon>Dorylaimia</taxon>
        <taxon>Mermithida</taxon>
        <taxon>Mermithoidea</taxon>
        <taxon>Mermithidae</taxon>
        <taxon>Romanomermis</taxon>
    </lineage>
</organism>